<dbReference type="InterPro" id="IPR017746">
    <property type="entry name" value="Cellulose_synthase_operon_BcsQ"/>
</dbReference>
<dbReference type="SUPFAM" id="SSF52540">
    <property type="entry name" value="P-loop containing nucleoside triphosphate hydrolases"/>
    <property type="match status" value="1"/>
</dbReference>
<dbReference type="PANTHER" id="PTHR13696:SF52">
    <property type="entry name" value="PARA FAMILY PROTEIN CT_582"/>
    <property type="match status" value="1"/>
</dbReference>
<evidence type="ECO:0000313" key="1">
    <source>
        <dbReference type="EMBL" id="QXI29526.1"/>
    </source>
</evidence>
<dbReference type="RefSeq" id="WP_186681078.1">
    <property type="nucleotide sequence ID" value="NZ_CP077093.1"/>
</dbReference>
<evidence type="ECO:0000313" key="2">
    <source>
        <dbReference type="Proteomes" id="UP000634530"/>
    </source>
</evidence>
<dbReference type="AlphaFoldDB" id="A0A9E6PN74"/>
<organism evidence="1 2">
    <name type="scientific">Pseudomonas vanderleydeniana</name>
    <dbReference type="NCBI Taxonomy" id="2745495"/>
    <lineage>
        <taxon>Bacteria</taxon>
        <taxon>Pseudomonadati</taxon>
        <taxon>Pseudomonadota</taxon>
        <taxon>Gammaproteobacteria</taxon>
        <taxon>Pseudomonadales</taxon>
        <taxon>Pseudomonadaceae</taxon>
        <taxon>Pseudomonas</taxon>
    </lineage>
</organism>
<dbReference type="NCBIfam" id="TIGR03371">
    <property type="entry name" value="cellulose_yhjQ"/>
    <property type="match status" value="1"/>
</dbReference>
<dbReference type="Pfam" id="PF06564">
    <property type="entry name" value="CBP_BcsQ"/>
    <property type="match status" value="1"/>
</dbReference>
<gene>
    <name evidence="1" type="primary">yhjQ</name>
    <name evidence="1" type="ORF">HU752_006100</name>
</gene>
<dbReference type="Proteomes" id="UP000634530">
    <property type="component" value="Chromosome"/>
</dbReference>
<dbReference type="EMBL" id="CP077093">
    <property type="protein sequence ID" value="QXI29526.1"/>
    <property type="molecule type" value="Genomic_DNA"/>
</dbReference>
<name>A0A9E6PN74_9PSED</name>
<dbReference type="PANTHER" id="PTHR13696">
    <property type="entry name" value="P-LOOP CONTAINING NUCLEOSIDE TRIPHOSPHATE HYDROLASE"/>
    <property type="match status" value="1"/>
</dbReference>
<reference evidence="1 2" key="1">
    <citation type="journal article" date="2020" name="Microorganisms">
        <title>Reliable Identification of Environmental Pseudomonas Isolates Using the rpoD Gene.</title>
        <authorList>
            <consortium name="The Broad Institute Genome Sequencing Platform"/>
            <person name="Girard L."/>
            <person name="Lood C."/>
            <person name="Rokni-Zadeh H."/>
            <person name="van Noort V."/>
            <person name="Lavigne R."/>
            <person name="De Mot R."/>
        </authorList>
    </citation>
    <scope>NUCLEOTIDE SEQUENCE [LARGE SCALE GENOMIC DNA]</scope>
    <source>
        <strain evidence="1 2">RW8P3</strain>
    </source>
</reference>
<dbReference type="Gene3D" id="3.40.50.300">
    <property type="entry name" value="P-loop containing nucleotide triphosphate hydrolases"/>
    <property type="match status" value="1"/>
</dbReference>
<protein>
    <submittedName>
        <fullName evidence="1">Cellulose synthase operon protein YhjQ</fullName>
    </submittedName>
</protein>
<proteinExistence type="predicted"/>
<dbReference type="KEGG" id="pvw:HU752_006100"/>
<dbReference type="InterPro" id="IPR027417">
    <property type="entry name" value="P-loop_NTPase"/>
</dbReference>
<accession>A0A9E6PN74</accession>
<sequence length="403" mass="42809">MHRSDDIANLFKRFGGSAETYLEIEPSYDYAEETATQLIAALSALQPASSPAPVEPSAPVHCETPATPVVAVDDEPAQALTPDPVPLASPRVAPTPAVAVAPSPAAMEAAAQTVTSLSRLLAEIEQQRAASAVDAPAKARSPSLEKPRVIALVSAKGGVGKSTLAAALAGALKRTEGRTFALDLDPQNALCLHLGGSEQWPGVAQASLQQGWQPLLRDGFSGSHCLAYGVVGEAQRASFENELRDDPDWLARQLAGLGLGERDSVIIDTPAGASVYLDQVLAIADIAVVVTLADAASYSSLERMSRLLAPYLQRETPLQCRYVINQLDTSRQFSLDMCEVLKRKVDNQLLGVIRQDHFLGEALAYERNPLTQTPATRGCRDILDVAGSLCELLVQGTQESQLS</sequence>
<keyword evidence="2" id="KW-1185">Reference proteome</keyword>
<dbReference type="InterPro" id="IPR050678">
    <property type="entry name" value="DNA_Partitioning_ATPase"/>
</dbReference>
<reference evidence="1 2" key="2">
    <citation type="journal article" date="2021" name="Microorganisms">
        <title>The Ever-Expanding Pseudomonas Genus: Description of 43 New Species and Partition of the Pseudomonas putida Group.</title>
        <authorList>
            <person name="Girard L."/>
            <person name="Lood C."/>
            <person name="Hofte M."/>
            <person name="Vandamme P."/>
            <person name="Rokni-Zadeh H."/>
            <person name="van Noort V."/>
            <person name="Lavigne R."/>
            <person name="De Mot R."/>
        </authorList>
    </citation>
    <scope>NUCLEOTIDE SEQUENCE [LARGE SCALE GENOMIC DNA]</scope>
    <source>
        <strain evidence="1 2">RW8P3</strain>
    </source>
</reference>